<accession>A0A974DBH4</accession>
<feature type="non-terminal residue" evidence="2">
    <location>
        <position position="1"/>
    </location>
</feature>
<name>A0A974DBH4_XENLA</name>
<dbReference type="Proteomes" id="UP000694892">
    <property type="component" value="Chromosome 3S"/>
</dbReference>
<feature type="region of interest" description="Disordered" evidence="1">
    <location>
        <begin position="119"/>
        <end position="175"/>
    </location>
</feature>
<gene>
    <name evidence="2" type="ORF">XELAEV_18021309mg</name>
</gene>
<feature type="region of interest" description="Disordered" evidence="1">
    <location>
        <begin position="54"/>
        <end position="106"/>
    </location>
</feature>
<proteinExistence type="predicted"/>
<evidence type="ECO:0000313" key="3">
    <source>
        <dbReference type="Proteomes" id="UP000694892"/>
    </source>
</evidence>
<evidence type="ECO:0000256" key="1">
    <source>
        <dbReference type="SAM" id="MobiDB-lite"/>
    </source>
</evidence>
<organism evidence="2 3">
    <name type="scientific">Xenopus laevis</name>
    <name type="common">African clawed frog</name>
    <dbReference type="NCBI Taxonomy" id="8355"/>
    <lineage>
        <taxon>Eukaryota</taxon>
        <taxon>Metazoa</taxon>
        <taxon>Chordata</taxon>
        <taxon>Craniata</taxon>
        <taxon>Vertebrata</taxon>
        <taxon>Euteleostomi</taxon>
        <taxon>Amphibia</taxon>
        <taxon>Batrachia</taxon>
        <taxon>Anura</taxon>
        <taxon>Pipoidea</taxon>
        <taxon>Pipidae</taxon>
        <taxon>Xenopodinae</taxon>
        <taxon>Xenopus</taxon>
        <taxon>Xenopus</taxon>
    </lineage>
</organism>
<feature type="compositionally biased region" description="Low complexity" evidence="1">
    <location>
        <begin position="151"/>
        <end position="171"/>
    </location>
</feature>
<feature type="compositionally biased region" description="Basic and acidic residues" evidence="1">
    <location>
        <begin position="128"/>
        <end position="147"/>
    </location>
</feature>
<protein>
    <submittedName>
        <fullName evidence="2">Uncharacterized protein</fullName>
    </submittedName>
</protein>
<dbReference type="AlphaFoldDB" id="A0A974DBH4"/>
<feature type="compositionally biased region" description="Basic residues" evidence="1">
    <location>
        <begin position="54"/>
        <end position="75"/>
    </location>
</feature>
<dbReference type="EMBL" id="CM004471">
    <property type="protein sequence ID" value="OCT87612.1"/>
    <property type="molecule type" value="Genomic_DNA"/>
</dbReference>
<evidence type="ECO:0000313" key="2">
    <source>
        <dbReference type="EMBL" id="OCT87612.1"/>
    </source>
</evidence>
<feature type="non-terminal residue" evidence="2">
    <location>
        <position position="359"/>
    </location>
</feature>
<sequence>LLKVATEENYFELEKSLNMKLKKEEDLIIARKVKKFDRDRRDYDEGNVYVKRQPRSYHYRGPRSILKRTPQHKHVSFSSADDSYGLDEDTARSPFPVSSSPQSDRESLALEVFNDTSKKSFDGSINESKNEIEGDYRRSQRTKECNRPEATAKQAKGQQQMQQQRAGPGAADGEIDQHRTDFNLFETLVDVNRFVRKIVLKKYFLTGNGEKDGGQLLEGKDMDNVLLDFGSEGEQSNMMDSDPREMDNVSPCDNLRFDFQDEIALFNLNALSAETNNGILNKHGINLNDINVLKDKSNFYPINHRGPAIDAFQDLIENELRELQKSTLRTNSNLTNKEALALKELSLDGNIIVRKADKG</sequence>
<reference evidence="3" key="1">
    <citation type="journal article" date="2016" name="Nature">
        <title>Genome evolution in the allotetraploid frog Xenopus laevis.</title>
        <authorList>
            <person name="Session A.M."/>
            <person name="Uno Y."/>
            <person name="Kwon T."/>
            <person name="Chapman J.A."/>
            <person name="Toyoda A."/>
            <person name="Takahashi S."/>
            <person name="Fukui A."/>
            <person name="Hikosaka A."/>
            <person name="Suzuki A."/>
            <person name="Kondo M."/>
            <person name="van Heeringen S.J."/>
            <person name="Quigley I."/>
            <person name="Heinz S."/>
            <person name="Ogino H."/>
            <person name="Ochi H."/>
            <person name="Hellsten U."/>
            <person name="Lyons J.B."/>
            <person name="Simakov O."/>
            <person name="Putnam N."/>
            <person name="Stites J."/>
            <person name="Kuroki Y."/>
            <person name="Tanaka T."/>
            <person name="Michiue T."/>
            <person name="Watanabe M."/>
            <person name="Bogdanovic O."/>
            <person name="Lister R."/>
            <person name="Georgiou G."/>
            <person name="Paranjpe S.S."/>
            <person name="van Kruijsbergen I."/>
            <person name="Shu S."/>
            <person name="Carlson J."/>
            <person name="Kinoshita T."/>
            <person name="Ohta Y."/>
            <person name="Mawaribuchi S."/>
            <person name="Jenkins J."/>
            <person name="Grimwood J."/>
            <person name="Schmutz J."/>
            <person name="Mitros T."/>
            <person name="Mozaffari S.V."/>
            <person name="Suzuki Y."/>
            <person name="Haramoto Y."/>
            <person name="Yamamoto T.S."/>
            <person name="Takagi C."/>
            <person name="Heald R."/>
            <person name="Miller K."/>
            <person name="Haudenschild C."/>
            <person name="Kitzman J."/>
            <person name="Nakayama T."/>
            <person name="Izutsu Y."/>
            <person name="Robert J."/>
            <person name="Fortriede J."/>
            <person name="Burns K."/>
            <person name="Lotay V."/>
            <person name="Karimi K."/>
            <person name="Yasuoka Y."/>
            <person name="Dichmann D.S."/>
            <person name="Flajnik M.F."/>
            <person name="Houston D.W."/>
            <person name="Shendure J."/>
            <person name="DuPasquier L."/>
            <person name="Vize P.D."/>
            <person name="Zorn A.M."/>
            <person name="Ito M."/>
            <person name="Marcotte E.M."/>
            <person name="Wallingford J.B."/>
            <person name="Ito Y."/>
            <person name="Asashima M."/>
            <person name="Ueno N."/>
            <person name="Matsuda Y."/>
            <person name="Veenstra G.J."/>
            <person name="Fujiyama A."/>
            <person name="Harland R.M."/>
            <person name="Taira M."/>
            <person name="Rokhsar D.S."/>
        </authorList>
    </citation>
    <scope>NUCLEOTIDE SEQUENCE [LARGE SCALE GENOMIC DNA]</scope>
    <source>
        <strain evidence="3">J</strain>
    </source>
</reference>